<reference evidence="1" key="1">
    <citation type="submission" date="2014-11" db="EMBL/GenBank/DDBJ databases">
        <authorList>
            <person name="Amaro Gonzalez C."/>
        </authorList>
    </citation>
    <scope>NUCLEOTIDE SEQUENCE</scope>
</reference>
<proteinExistence type="predicted"/>
<sequence>MINSTEELHQPCKTSETMARIIGRYATDITIDKPEIFDSFVSFVFSFS</sequence>
<reference evidence="1" key="2">
    <citation type="journal article" date="2015" name="Fish Shellfish Immunol.">
        <title>Early steps in the European eel (Anguilla anguilla)-Vibrio vulnificus interaction in the gills: Role of the RtxA13 toxin.</title>
        <authorList>
            <person name="Callol A."/>
            <person name="Pajuelo D."/>
            <person name="Ebbesson L."/>
            <person name="Teles M."/>
            <person name="MacKenzie S."/>
            <person name="Amaro C."/>
        </authorList>
    </citation>
    <scope>NUCLEOTIDE SEQUENCE</scope>
</reference>
<accession>A0A0E9T1K4</accession>
<protein>
    <submittedName>
        <fullName evidence="1">Uncharacterized protein</fullName>
    </submittedName>
</protein>
<organism evidence="1">
    <name type="scientific">Anguilla anguilla</name>
    <name type="common">European freshwater eel</name>
    <name type="synonym">Muraena anguilla</name>
    <dbReference type="NCBI Taxonomy" id="7936"/>
    <lineage>
        <taxon>Eukaryota</taxon>
        <taxon>Metazoa</taxon>
        <taxon>Chordata</taxon>
        <taxon>Craniata</taxon>
        <taxon>Vertebrata</taxon>
        <taxon>Euteleostomi</taxon>
        <taxon>Actinopterygii</taxon>
        <taxon>Neopterygii</taxon>
        <taxon>Teleostei</taxon>
        <taxon>Anguilliformes</taxon>
        <taxon>Anguillidae</taxon>
        <taxon>Anguilla</taxon>
    </lineage>
</organism>
<dbReference type="AlphaFoldDB" id="A0A0E9T1K4"/>
<name>A0A0E9T1K4_ANGAN</name>
<dbReference type="EMBL" id="GBXM01061185">
    <property type="protein sequence ID" value="JAH47392.1"/>
    <property type="molecule type" value="Transcribed_RNA"/>
</dbReference>
<evidence type="ECO:0000313" key="1">
    <source>
        <dbReference type="EMBL" id="JAH47392.1"/>
    </source>
</evidence>